<dbReference type="Proteomes" id="UP000076738">
    <property type="component" value="Unassembled WGS sequence"/>
</dbReference>
<accession>A0A167M367</accession>
<dbReference type="OrthoDB" id="3064354at2759"/>
<feature type="region of interest" description="Disordered" evidence="1">
    <location>
        <begin position="122"/>
        <end position="142"/>
    </location>
</feature>
<feature type="compositionally biased region" description="Polar residues" evidence="1">
    <location>
        <begin position="122"/>
        <end position="136"/>
    </location>
</feature>
<protein>
    <submittedName>
        <fullName evidence="2">Uncharacterized protein</fullName>
    </submittedName>
</protein>
<organism evidence="2 3">
    <name type="scientific">Calocera viscosa (strain TUFC12733)</name>
    <dbReference type="NCBI Taxonomy" id="1330018"/>
    <lineage>
        <taxon>Eukaryota</taxon>
        <taxon>Fungi</taxon>
        <taxon>Dikarya</taxon>
        <taxon>Basidiomycota</taxon>
        <taxon>Agaricomycotina</taxon>
        <taxon>Dacrymycetes</taxon>
        <taxon>Dacrymycetales</taxon>
        <taxon>Dacrymycetaceae</taxon>
        <taxon>Calocera</taxon>
    </lineage>
</organism>
<keyword evidence="3" id="KW-1185">Reference proteome</keyword>
<proteinExistence type="predicted"/>
<dbReference type="EMBL" id="KV417285">
    <property type="protein sequence ID" value="KZO96286.1"/>
    <property type="molecule type" value="Genomic_DNA"/>
</dbReference>
<dbReference type="AlphaFoldDB" id="A0A167M367"/>
<evidence type="ECO:0000313" key="3">
    <source>
        <dbReference type="Proteomes" id="UP000076738"/>
    </source>
</evidence>
<name>A0A167M367_CALVF</name>
<reference evidence="2 3" key="1">
    <citation type="journal article" date="2016" name="Mol. Biol. Evol.">
        <title>Comparative Genomics of Early-Diverging Mushroom-Forming Fungi Provides Insights into the Origins of Lignocellulose Decay Capabilities.</title>
        <authorList>
            <person name="Nagy L.G."/>
            <person name="Riley R."/>
            <person name="Tritt A."/>
            <person name="Adam C."/>
            <person name="Daum C."/>
            <person name="Floudas D."/>
            <person name="Sun H."/>
            <person name="Yadav J.S."/>
            <person name="Pangilinan J."/>
            <person name="Larsson K.H."/>
            <person name="Matsuura K."/>
            <person name="Barry K."/>
            <person name="Labutti K."/>
            <person name="Kuo R."/>
            <person name="Ohm R.A."/>
            <person name="Bhattacharya S.S."/>
            <person name="Shirouzu T."/>
            <person name="Yoshinaga Y."/>
            <person name="Martin F.M."/>
            <person name="Grigoriev I.V."/>
            <person name="Hibbett D.S."/>
        </authorList>
    </citation>
    <scope>NUCLEOTIDE SEQUENCE [LARGE SCALE GENOMIC DNA]</scope>
    <source>
        <strain evidence="2 3">TUFC12733</strain>
    </source>
</reference>
<dbReference type="STRING" id="1330018.A0A167M367"/>
<gene>
    <name evidence="2" type="ORF">CALVIDRAFT_564156</name>
</gene>
<evidence type="ECO:0000313" key="2">
    <source>
        <dbReference type="EMBL" id="KZO96286.1"/>
    </source>
</evidence>
<sequence>MFGGITHITKDDFFPAFYRSFQCSFTVQNIKSGFRGAGLVPFNPDAVLAKLPARCQGTSLCGAPQPLSLPATGPKLAGTAIGLRQARQCGMTKMTLANIGDKSDTYGNQGPGTCRTCSDSATPCGTTPRLSATTTGPHGMTG</sequence>
<evidence type="ECO:0000256" key="1">
    <source>
        <dbReference type="SAM" id="MobiDB-lite"/>
    </source>
</evidence>